<feature type="coiled-coil region" evidence="2">
    <location>
        <begin position="73"/>
        <end position="145"/>
    </location>
</feature>
<evidence type="ECO:0000313" key="3">
    <source>
        <dbReference type="EMBL" id="ODM98744.1"/>
    </source>
</evidence>
<organism evidence="3 4">
    <name type="scientific">Orchesella cincta</name>
    <name type="common">Springtail</name>
    <name type="synonym">Podura cincta</name>
    <dbReference type="NCBI Taxonomy" id="48709"/>
    <lineage>
        <taxon>Eukaryota</taxon>
        <taxon>Metazoa</taxon>
        <taxon>Ecdysozoa</taxon>
        <taxon>Arthropoda</taxon>
        <taxon>Hexapoda</taxon>
        <taxon>Collembola</taxon>
        <taxon>Entomobryomorpha</taxon>
        <taxon>Entomobryoidea</taxon>
        <taxon>Orchesellidae</taxon>
        <taxon>Orchesellinae</taxon>
        <taxon>Orchesella</taxon>
    </lineage>
</organism>
<dbReference type="SUPFAM" id="SSF46579">
    <property type="entry name" value="Prefoldin"/>
    <property type="match status" value="1"/>
</dbReference>
<evidence type="ECO:0000256" key="1">
    <source>
        <dbReference type="ARBA" id="ARBA00023054"/>
    </source>
</evidence>
<dbReference type="AlphaFoldDB" id="A0A1D2N107"/>
<dbReference type="GO" id="GO:0005634">
    <property type="term" value="C:nucleus"/>
    <property type="evidence" value="ECO:0007669"/>
    <property type="project" value="TreeGrafter"/>
</dbReference>
<evidence type="ECO:0000313" key="4">
    <source>
        <dbReference type="Proteomes" id="UP000094527"/>
    </source>
</evidence>
<dbReference type="GO" id="GO:0005737">
    <property type="term" value="C:cytoplasm"/>
    <property type="evidence" value="ECO:0007669"/>
    <property type="project" value="TreeGrafter"/>
</dbReference>
<proteinExistence type="predicted"/>
<dbReference type="OrthoDB" id="10038993at2759"/>
<name>A0A1D2N107_ORCCI</name>
<dbReference type="EMBL" id="LJIJ01000328">
    <property type="protein sequence ID" value="ODM98744.1"/>
    <property type="molecule type" value="Genomic_DNA"/>
</dbReference>
<dbReference type="InterPro" id="IPR051293">
    <property type="entry name" value="MTUS1/CCDC69"/>
</dbReference>
<evidence type="ECO:0000256" key="2">
    <source>
        <dbReference type="SAM" id="Coils"/>
    </source>
</evidence>
<gene>
    <name evidence="3" type="ORF">Ocin01_07940</name>
</gene>
<protein>
    <submittedName>
        <fullName evidence="3">Microtubule-associated tumor suppressor 1 A</fullName>
    </submittedName>
</protein>
<accession>A0A1D2N107</accession>
<dbReference type="STRING" id="48709.A0A1D2N107"/>
<keyword evidence="4" id="KW-1185">Reference proteome</keyword>
<feature type="coiled-coil region" evidence="2">
    <location>
        <begin position="18"/>
        <end position="49"/>
    </location>
</feature>
<dbReference type="PANTHER" id="PTHR24200:SF11">
    <property type="entry name" value="TOUCAN, ISOFORM A"/>
    <property type="match status" value="1"/>
</dbReference>
<reference evidence="3 4" key="1">
    <citation type="journal article" date="2016" name="Genome Biol. Evol.">
        <title>Gene Family Evolution Reflects Adaptation to Soil Environmental Stressors in the Genome of the Collembolan Orchesella cincta.</title>
        <authorList>
            <person name="Faddeeva-Vakhrusheva A."/>
            <person name="Derks M.F."/>
            <person name="Anvar S.Y."/>
            <person name="Agamennone V."/>
            <person name="Suring W."/>
            <person name="Smit S."/>
            <person name="van Straalen N.M."/>
            <person name="Roelofs D."/>
        </authorList>
    </citation>
    <scope>NUCLEOTIDE SEQUENCE [LARGE SCALE GENOMIC DNA]</scope>
    <source>
        <tissue evidence="3">Mixed pool</tissue>
    </source>
</reference>
<comment type="caution">
    <text evidence="3">The sequence shown here is derived from an EMBL/GenBank/DDBJ whole genome shotgun (WGS) entry which is preliminary data.</text>
</comment>
<keyword evidence="1 2" id="KW-0175">Coiled coil</keyword>
<dbReference type="GO" id="GO:0008017">
    <property type="term" value="F:microtubule binding"/>
    <property type="evidence" value="ECO:0007669"/>
    <property type="project" value="TreeGrafter"/>
</dbReference>
<dbReference type="Proteomes" id="UP000094527">
    <property type="component" value="Unassembled WGS sequence"/>
</dbReference>
<sequence>MLQKRHDETLAELKRSHTDELERLHESHRQELDQTIQKHKELLDEHRKQSPHDILHKEVESLQIVVEMRNEEIRVLRKDLMDYKNTLNDLQMAREYGKTLQAKIEDLEAQLEKARADKRSLQEGYQMLESNLQQTESENNRLSRCNEELHWKIKSHNLEEN</sequence>
<dbReference type="PANTHER" id="PTHR24200">
    <property type="entry name" value="TOUCAN, ISOFORM A"/>
    <property type="match status" value="1"/>
</dbReference>